<organism evidence="1 2">
    <name type="scientific">Macrococcus hajekii</name>
    <dbReference type="NCBI Taxonomy" id="198482"/>
    <lineage>
        <taxon>Bacteria</taxon>
        <taxon>Bacillati</taxon>
        <taxon>Bacillota</taxon>
        <taxon>Bacilli</taxon>
        <taxon>Bacillales</taxon>
        <taxon>Staphylococcaceae</taxon>
        <taxon>Macrococcus</taxon>
    </lineage>
</organism>
<dbReference type="InterPro" id="IPR020908">
    <property type="entry name" value="UPF0738"/>
</dbReference>
<comment type="caution">
    <text evidence="1">The sequence shown here is derived from an EMBL/GenBank/DDBJ whole genome shotgun (WGS) entry which is preliminary data.</text>
</comment>
<evidence type="ECO:0000313" key="1">
    <source>
        <dbReference type="EMBL" id="TDM03429.1"/>
    </source>
</evidence>
<dbReference type="AlphaFoldDB" id="A0A4R6BNI8"/>
<name>A0A4R6BNI8_9STAP</name>
<dbReference type="Proteomes" id="UP000295328">
    <property type="component" value="Unassembled WGS sequence"/>
</dbReference>
<dbReference type="RefSeq" id="WP_133429525.1">
    <property type="nucleotide sequence ID" value="NZ_BMCC01000001.1"/>
</dbReference>
<dbReference type="OrthoDB" id="2966478at2"/>
<sequence>MNLHVNEIKLVDDQVHVFTAEEPLDQLTATGQMITDSDHFQFVYQLDDGTAYQHLRFVEETWPMMNDYKDKEWLLYGTVKLERFTEEFELLLDNIKDNHNYGKAFTEKVEEVFAL</sequence>
<accession>A0A4R6BNI8</accession>
<dbReference type="Pfam" id="PF19785">
    <property type="entry name" value="UPF0738"/>
    <property type="match status" value="1"/>
</dbReference>
<gene>
    <name evidence="1" type="ORF">ERX37_04920</name>
</gene>
<evidence type="ECO:0000313" key="2">
    <source>
        <dbReference type="Proteomes" id="UP000295328"/>
    </source>
</evidence>
<keyword evidence="2" id="KW-1185">Reference proteome</keyword>
<proteinExistence type="predicted"/>
<protein>
    <submittedName>
        <fullName evidence="1">Uncharacterized protein</fullName>
    </submittedName>
</protein>
<reference evidence="1 2" key="1">
    <citation type="submission" date="2019-01" db="EMBL/GenBank/DDBJ databases">
        <title>Draft genome sequences of the type strains of six Macrococcus species.</title>
        <authorList>
            <person name="Mazhar S."/>
            <person name="Altermann E."/>
            <person name="Hill C."/>
            <person name="Mcauliffe O."/>
        </authorList>
    </citation>
    <scope>NUCLEOTIDE SEQUENCE [LARGE SCALE GENOMIC DNA]</scope>
    <source>
        <strain evidence="1 2">CCM4809</strain>
    </source>
</reference>
<dbReference type="EMBL" id="SCWE01000001">
    <property type="protein sequence ID" value="TDM03429.1"/>
    <property type="molecule type" value="Genomic_DNA"/>
</dbReference>